<reference evidence="1 2" key="1">
    <citation type="submission" date="2015-08" db="EMBL/GenBank/DDBJ databases">
        <title>Draft Genome Sequence of Rathayibacter sp. Strain VKM Ac-2596 Isolated from Leaf Gall Induced by Plant-Parasitic Nematodes.</title>
        <authorList>
            <person name="Vasilenko O.V."/>
            <person name="Starodumova I.P."/>
            <person name="Tarlachkov S.V."/>
            <person name="Dorofeeva L.V."/>
            <person name="Evtushenko L.I."/>
        </authorList>
    </citation>
    <scope>NUCLEOTIDE SEQUENCE [LARGE SCALE GENOMIC DNA]</scope>
    <source>
        <strain evidence="1 2">VKM Ac-2596</strain>
    </source>
</reference>
<name>A0A162J229_9MICO</name>
<proteinExistence type="predicted"/>
<evidence type="ECO:0000313" key="2">
    <source>
        <dbReference type="Proteomes" id="UP000076717"/>
    </source>
</evidence>
<organism evidence="1 2">
    <name type="scientific">Rathayibacter tanaceti</name>
    <dbReference type="NCBI Taxonomy" id="1671680"/>
    <lineage>
        <taxon>Bacteria</taxon>
        <taxon>Bacillati</taxon>
        <taxon>Actinomycetota</taxon>
        <taxon>Actinomycetes</taxon>
        <taxon>Micrococcales</taxon>
        <taxon>Microbacteriaceae</taxon>
        <taxon>Rathayibacter</taxon>
    </lineage>
</organism>
<accession>A0A162J229</accession>
<keyword evidence="2" id="KW-1185">Reference proteome</keyword>
<evidence type="ECO:0000313" key="1">
    <source>
        <dbReference type="EMBL" id="KZX21057.1"/>
    </source>
</evidence>
<dbReference type="Proteomes" id="UP000076717">
    <property type="component" value="Unassembled WGS sequence"/>
</dbReference>
<sequence length="46" mass="4890">MTVGYCTKTTFARSTSFTASPIETSVLTFSSEVESCMFETAALASP</sequence>
<dbReference type="EMBL" id="LIIN01000057">
    <property type="protein sequence ID" value="KZX21057.1"/>
    <property type="molecule type" value="Genomic_DNA"/>
</dbReference>
<gene>
    <name evidence="1" type="ORF">ACH61_01842</name>
</gene>
<comment type="caution">
    <text evidence="1">The sequence shown here is derived from an EMBL/GenBank/DDBJ whole genome shotgun (WGS) entry which is preliminary data.</text>
</comment>
<dbReference type="AlphaFoldDB" id="A0A162J229"/>
<protein>
    <submittedName>
        <fullName evidence="1">Uncharacterized protein</fullName>
    </submittedName>
</protein>